<keyword evidence="2 4" id="KW-0863">Zinc-finger</keyword>
<dbReference type="eggNOG" id="KOG1294">
    <property type="taxonomic scope" value="Eukaryota"/>
</dbReference>
<feature type="region of interest" description="Disordered" evidence="5">
    <location>
        <begin position="17"/>
        <end position="84"/>
    </location>
</feature>
<dbReference type="EMBL" id="EQ962662">
    <property type="protein sequence ID" value="EED11556.1"/>
    <property type="molecule type" value="Genomic_DNA"/>
</dbReference>
<evidence type="ECO:0000313" key="7">
    <source>
        <dbReference type="EMBL" id="EED11556.1"/>
    </source>
</evidence>
<evidence type="ECO:0000256" key="2">
    <source>
        <dbReference type="ARBA" id="ARBA00022771"/>
    </source>
</evidence>
<name>B8MVA0_TALSN</name>
<dbReference type="OrthoDB" id="391817at2759"/>
<evidence type="ECO:0000256" key="4">
    <source>
        <dbReference type="PROSITE-ProRule" id="PRU01343"/>
    </source>
</evidence>
<dbReference type="PhylomeDB" id="B8MVA0"/>
<accession>B8MVA0</accession>
<proteinExistence type="predicted"/>
<keyword evidence="1" id="KW-0479">Metal-binding</keyword>
<organism evidence="7 8">
    <name type="scientific">Talaromyces stipitatus (strain ATCC 10500 / CBS 375.48 / QM 6759 / NRRL 1006)</name>
    <name type="common">Penicillium stipitatum</name>
    <dbReference type="NCBI Taxonomy" id="441959"/>
    <lineage>
        <taxon>Eukaryota</taxon>
        <taxon>Fungi</taxon>
        <taxon>Dikarya</taxon>
        <taxon>Ascomycota</taxon>
        <taxon>Pezizomycotina</taxon>
        <taxon>Eurotiomycetes</taxon>
        <taxon>Eurotiomycetidae</taxon>
        <taxon>Eurotiales</taxon>
        <taxon>Trichocomaceae</taxon>
        <taxon>Talaromyces</taxon>
        <taxon>Talaromyces sect. Talaromyces</taxon>
    </lineage>
</organism>
<dbReference type="GeneID" id="8103240"/>
<feature type="domain" description="GRF-type" evidence="6">
    <location>
        <begin position="106"/>
        <end position="146"/>
    </location>
</feature>
<dbReference type="STRING" id="441959.B8MVA0"/>
<dbReference type="RefSeq" id="XP_002488737.1">
    <property type="nucleotide sequence ID" value="XM_002488692.1"/>
</dbReference>
<evidence type="ECO:0000313" key="8">
    <source>
        <dbReference type="Proteomes" id="UP000001745"/>
    </source>
</evidence>
<dbReference type="PROSITE" id="PS51999">
    <property type="entry name" value="ZF_GRF"/>
    <property type="match status" value="1"/>
</dbReference>
<reference evidence="8" key="1">
    <citation type="journal article" date="2015" name="Genome Announc.">
        <title>Genome sequence of the AIDS-associated pathogen Penicillium marneffei (ATCC18224) and its near taxonomic relative Talaromyces stipitatus (ATCC10500).</title>
        <authorList>
            <person name="Nierman W.C."/>
            <person name="Fedorova-Abrams N.D."/>
            <person name="Andrianopoulos A."/>
        </authorList>
    </citation>
    <scope>NUCLEOTIDE SEQUENCE [LARGE SCALE GENOMIC DNA]</scope>
    <source>
        <strain evidence="8">ATCC 10500 / CBS 375.48 / QM 6759 / NRRL 1006</strain>
    </source>
</reference>
<evidence type="ECO:0000259" key="6">
    <source>
        <dbReference type="PROSITE" id="PS51999"/>
    </source>
</evidence>
<protein>
    <recommendedName>
        <fullName evidence="6">GRF-type domain-containing protein</fullName>
    </recommendedName>
</protein>
<keyword evidence="8" id="KW-1185">Reference proteome</keyword>
<evidence type="ECO:0000256" key="5">
    <source>
        <dbReference type="SAM" id="MobiDB-lite"/>
    </source>
</evidence>
<dbReference type="AlphaFoldDB" id="B8MVA0"/>
<dbReference type="Proteomes" id="UP000001745">
    <property type="component" value="Unassembled WGS sequence"/>
</dbReference>
<sequence>MNTTKAESLAERKTRFLSMVECKNPDQDTNNTQEISNRGLDDAFKTSPTKSIPPVSSSPQKPIPTSRTTVQDGGSTTESTDETVIDPIVSKESWSKLFAKKATPKCEEYQEPCIMLTTKKPGVNCGQAFWMCSRPLDPTGQKHKGM</sequence>
<dbReference type="InterPro" id="IPR010666">
    <property type="entry name" value="Znf_GRF"/>
</dbReference>
<dbReference type="InParanoid" id="B8MVA0"/>
<gene>
    <name evidence="7" type="ORF">TSTA_008520</name>
</gene>
<feature type="compositionally biased region" description="Polar residues" evidence="5">
    <location>
        <begin position="46"/>
        <end position="78"/>
    </location>
</feature>
<evidence type="ECO:0000256" key="3">
    <source>
        <dbReference type="ARBA" id="ARBA00022833"/>
    </source>
</evidence>
<keyword evidence="3" id="KW-0862">Zinc</keyword>
<dbReference type="HOGENOM" id="CLU_1778714_0_0_1"/>
<dbReference type="VEuPathDB" id="FungiDB:TSTA_008520"/>
<feature type="compositionally biased region" description="Polar residues" evidence="5">
    <location>
        <begin position="27"/>
        <end position="36"/>
    </location>
</feature>
<dbReference type="GO" id="GO:0008270">
    <property type="term" value="F:zinc ion binding"/>
    <property type="evidence" value="ECO:0007669"/>
    <property type="project" value="UniProtKB-KW"/>
</dbReference>
<evidence type="ECO:0000256" key="1">
    <source>
        <dbReference type="ARBA" id="ARBA00022723"/>
    </source>
</evidence>